<evidence type="ECO:0000313" key="15">
    <source>
        <dbReference type="EMBL" id="GMN45666.1"/>
    </source>
</evidence>
<keyword evidence="7" id="KW-0418">Kinase</keyword>
<evidence type="ECO:0000256" key="5">
    <source>
        <dbReference type="ARBA" id="ARBA00022679"/>
    </source>
</evidence>
<dbReference type="Gene3D" id="1.10.510.10">
    <property type="entry name" value="Transferase(Phosphotransferase) domain 1"/>
    <property type="match status" value="1"/>
</dbReference>
<dbReference type="Gene3D" id="3.30.200.20">
    <property type="entry name" value="Phosphorylase Kinase, domain 1"/>
    <property type="match status" value="1"/>
</dbReference>
<dbReference type="InterPro" id="IPR001245">
    <property type="entry name" value="Ser-Thr/Tyr_kinase_cat_dom"/>
</dbReference>
<dbReference type="GO" id="GO:0004674">
    <property type="term" value="F:protein serine/threonine kinase activity"/>
    <property type="evidence" value="ECO:0007669"/>
    <property type="project" value="UniProtKB-KW"/>
</dbReference>
<evidence type="ECO:0000256" key="8">
    <source>
        <dbReference type="ARBA" id="ARBA00022840"/>
    </source>
</evidence>
<evidence type="ECO:0000256" key="12">
    <source>
        <dbReference type="RuleBase" id="RU000304"/>
    </source>
</evidence>
<evidence type="ECO:0000256" key="11">
    <source>
        <dbReference type="PROSITE-ProRule" id="PRU10141"/>
    </source>
</evidence>
<keyword evidence="8 11" id="KW-0067">ATP-binding</keyword>
<evidence type="ECO:0000256" key="13">
    <source>
        <dbReference type="SAM" id="MobiDB-lite"/>
    </source>
</evidence>
<dbReference type="AlphaFoldDB" id="A0AA88ARW4"/>
<evidence type="ECO:0000256" key="2">
    <source>
        <dbReference type="ARBA" id="ARBA00012513"/>
    </source>
</evidence>
<feature type="domain" description="Protein kinase" evidence="14">
    <location>
        <begin position="76"/>
        <end position="358"/>
    </location>
</feature>
<dbReference type="GO" id="GO:0005886">
    <property type="term" value="C:plasma membrane"/>
    <property type="evidence" value="ECO:0007669"/>
    <property type="project" value="UniProtKB-SubCell"/>
</dbReference>
<dbReference type="InterPro" id="IPR008271">
    <property type="entry name" value="Ser/Thr_kinase_AS"/>
</dbReference>
<evidence type="ECO:0000256" key="10">
    <source>
        <dbReference type="ARBA" id="ARBA00048679"/>
    </source>
</evidence>
<gene>
    <name evidence="15" type="ORF">TIFTF001_014855</name>
</gene>
<keyword evidence="3" id="KW-0472">Membrane</keyword>
<dbReference type="InterPro" id="IPR011009">
    <property type="entry name" value="Kinase-like_dom_sf"/>
</dbReference>
<evidence type="ECO:0000256" key="4">
    <source>
        <dbReference type="ARBA" id="ARBA00022527"/>
    </source>
</evidence>
<dbReference type="SUPFAM" id="SSF56112">
    <property type="entry name" value="Protein kinase-like (PK-like)"/>
    <property type="match status" value="1"/>
</dbReference>
<name>A0AA88ARW4_FICCA</name>
<evidence type="ECO:0000256" key="1">
    <source>
        <dbReference type="ARBA" id="ARBA00004236"/>
    </source>
</evidence>
<dbReference type="Pfam" id="PF07714">
    <property type="entry name" value="PK_Tyr_Ser-Thr"/>
    <property type="match status" value="1"/>
</dbReference>
<dbReference type="Proteomes" id="UP001187192">
    <property type="component" value="Unassembled WGS sequence"/>
</dbReference>
<comment type="catalytic activity">
    <reaction evidence="9">
        <text>L-threonyl-[protein] + ATP = O-phospho-L-threonyl-[protein] + ADP + H(+)</text>
        <dbReference type="Rhea" id="RHEA:46608"/>
        <dbReference type="Rhea" id="RHEA-COMP:11060"/>
        <dbReference type="Rhea" id="RHEA-COMP:11605"/>
        <dbReference type="ChEBI" id="CHEBI:15378"/>
        <dbReference type="ChEBI" id="CHEBI:30013"/>
        <dbReference type="ChEBI" id="CHEBI:30616"/>
        <dbReference type="ChEBI" id="CHEBI:61977"/>
        <dbReference type="ChEBI" id="CHEBI:456216"/>
        <dbReference type="EC" id="2.7.11.1"/>
    </reaction>
</comment>
<evidence type="ECO:0000256" key="7">
    <source>
        <dbReference type="ARBA" id="ARBA00022777"/>
    </source>
</evidence>
<dbReference type="PROSITE" id="PS50011">
    <property type="entry name" value="PROTEIN_KINASE_DOM"/>
    <property type="match status" value="1"/>
</dbReference>
<dbReference type="EMBL" id="BTGU01000021">
    <property type="protein sequence ID" value="GMN45666.1"/>
    <property type="molecule type" value="Genomic_DNA"/>
</dbReference>
<keyword evidence="5" id="KW-0808">Transferase</keyword>
<feature type="compositionally biased region" description="Polar residues" evidence="13">
    <location>
        <begin position="362"/>
        <end position="387"/>
    </location>
</feature>
<evidence type="ECO:0000259" key="14">
    <source>
        <dbReference type="PROSITE" id="PS50011"/>
    </source>
</evidence>
<organism evidence="15 16">
    <name type="scientific">Ficus carica</name>
    <name type="common">Common fig</name>
    <dbReference type="NCBI Taxonomy" id="3494"/>
    <lineage>
        <taxon>Eukaryota</taxon>
        <taxon>Viridiplantae</taxon>
        <taxon>Streptophyta</taxon>
        <taxon>Embryophyta</taxon>
        <taxon>Tracheophyta</taxon>
        <taxon>Spermatophyta</taxon>
        <taxon>Magnoliopsida</taxon>
        <taxon>eudicotyledons</taxon>
        <taxon>Gunneridae</taxon>
        <taxon>Pentapetalae</taxon>
        <taxon>rosids</taxon>
        <taxon>fabids</taxon>
        <taxon>Rosales</taxon>
        <taxon>Moraceae</taxon>
        <taxon>Ficeae</taxon>
        <taxon>Ficus</taxon>
    </lineage>
</organism>
<feature type="binding site" evidence="11">
    <location>
        <position position="115"/>
    </location>
    <ligand>
        <name>ATP</name>
        <dbReference type="ChEBI" id="CHEBI:30616"/>
    </ligand>
</feature>
<dbReference type="FunFam" id="3.30.200.20:FF:000228">
    <property type="entry name" value="Serine/threonine-protein kinase BIK1"/>
    <property type="match status" value="1"/>
</dbReference>
<protein>
    <recommendedName>
        <fullName evidence="2">non-specific serine/threonine protein kinase</fullName>
        <ecNumber evidence="2">2.7.11.1</ecNumber>
    </recommendedName>
</protein>
<proteinExistence type="inferred from homology"/>
<evidence type="ECO:0000256" key="9">
    <source>
        <dbReference type="ARBA" id="ARBA00047899"/>
    </source>
</evidence>
<evidence type="ECO:0000313" key="16">
    <source>
        <dbReference type="Proteomes" id="UP001187192"/>
    </source>
</evidence>
<dbReference type="InterPro" id="IPR000719">
    <property type="entry name" value="Prot_kinase_dom"/>
</dbReference>
<comment type="similarity">
    <text evidence="12">Belongs to the protein kinase superfamily.</text>
</comment>
<keyword evidence="16" id="KW-1185">Reference proteome</keyword>
<dbReference type="PROSITE" id="PS00107">
    <property type="entry name" value="PROTEIN_KINASE_ATP"/>
    <property type="match status" value="1"/>
</dbReference>
<comment type="subcellular location">
    <subcellularLocation>
        <location evidence="1">Cell membrane</location>
    </subcellularLocation>
</comment>
<sequence>MPVLSRMITNKAFLGATLAAGKSSHSSALSSQTVPTNSGRSTSGSLPTPRSEEEILSSPHLKAFTLSELKNATRNFRPDHLIGEGGFGYVYKGWIDEHTLGVARAGSGMVVAIKKLKPNGLQGHKEWLCEVNYLGLLHHQNLVKLFGYCLDGEKRLLVYEYLPRGSLENHLFRRTARTLSWAIRIRVAIDAARGLAFLHNSEEQVIYRDFKTSNILLDAEFNAKLSDFGLAKAGPTGDRTHVSTQVMGTQGYAAPEYMATGRLTTKCDIYSYGVVLLELISGRRAVDKTKVGVEQYLVDWARPHLSNRRKLFRIMDTKLEGQYSLSGAFKVAVLALQCIGEDKHRPNMSEVLQALEQLPLQTSRQAPSPSHLQQSPCPSPVSKSPLSHNYHPSPVNMSPRGSPMPPYMKTPLVKFPQGRLAEDRSGGGVGTQKITPV</sequence>
<evidence type="ECO:0000256" key="6">
    <source>
        <dbReference type="ARBA" id="ARBA00022741"/>
    </source>
</evidence>
<comment type="catalytic activity">
    <reaction evidence="10">
        <text>L-seryl-[protein] + ATP = O-phospho-L-seryl-[protein] + ADP + H(+)</text>
        <dbReference type="Rhea" id="RHEA:17989"/>
        <dbReference type="Rhea" id="RHEA-COMP:9863"/>
        <dbReference type="Rhea" id="RHEA-COMP:11604"/>
        <dbReference type="ChEBI" id="CHEBI:15378"/>
        <dbReference type="ChEBI" id="CHEBI:29999"/>
        <dbReference type="ChEBI" id="CHEBI:30616"/>
        <dbReference type="ChEBI" id="CHEBI:83421"/>
        <dbReference type="ChEBI" id="CHEBI:456216"/>
        <dbReference type="EC" id="2.7.11.1"/>
    </reaction>
</comment>
<keyword evidence="4 12" id="KW-0723">Serine/threonine-protein kinase</keyword>
<feature type="compositionally biased region" description="Polar residues" evidence="13">
    <location>
        <begin position="32"/>
        <end position="48"/>
    </location>
</feature>
<keyword evidence="6 11" id="KW-0547">Nucleotide-binding</keyword>
<dbReference type="CDD" id="cd14066">
    <property type="entry name" value="STKc_IRAK"/>
    <property type="match status" value="1"/>
</dbReference>
<feature type="region of interest" description="Disordered" evidence="13">
    <location>
        <begin position="25"/>
        <end position="54"/>
    </location>
</feature>
<feature type="region of interest" description="Disordered" evidence="13">
    <location>
        <begin position="362"/>
        <end position="437"/>
    </location>
</feature>
<dbReference type="PANTHER" id="PTHR45621">
    <property type="entry name" value="OS01G0588500 PROTEIN-RELATED"/>
    <property type="match status" value="1"/>
</dbReference>
<dbReference type="PROSITE" id="PS00108">
    <property type="entry name" value="PROTEIN_KINASE_ST"/>
    <property type="match status" value="1"/>
</dbReference>
<evidence type="ECO:0000256" key="3">
    <source>
        <dbReference type="ARBA" id="ARBA00022475"/>
    </source>
</evidence>
<dbReference type="EC" id="2.7.11.1" evidence="2"/>
<dbReference type="GO" id="GO:0005524">
    <property type="term" value="F:ATP binding"/>
    <property type="evidence" value="ECO:0007669"/>
    <property type="project" value="UniProtKB-UniRule"/>
</dbReference>
<reference evidence="15" key="1">
    <citation type="submission" date="2023-07" db="EMBL/GenBank/DDBJ databases">
        <title>draft genome sequence of fig (Ficus carica).</title>
        <authorList>
            <person name="Takahashi T."/>
            <person name="Nishimura K."/>
        </authorList>
    </citation>
    <scope>NUCLEOTIDE SEQUENCE</scope>
</reference>
<keyword evidence="3" id="KW-1003">Cell membrane</keyword>
<dbReference type="InterPro" id="IPR017441">
    <property type="entry name" value="Protein_kinase_ATP_BS"/>
</dbReference>
<dbReference type="FunFam" id="1.10.510.10:FF:000095">
    <property type="entry name" value="protein STRUBBELIG-RECEPTOR FAMILY 8"/>
    <property type="match status" value="1"/>
</dbReference>
<comment type="caution">
    <text evidence="15">The sequence shown here is derived from an EMBL/GenBank/DDBJ whole genome shotgun (WGS) entry which is preliminary data.</text>
</comment>
<accession>A0AA88ARW4</accession>
<dbReference type="InterPro" id="IPR050823">
    <property type="entry name" value="Plant_Ser_Thr_Prot_Kinase"/>
</dbReference>